<evidence type="ECO:0000256" key="2">
    <source>
        <dbReference type="ARBA" id="ARBA00022801"/>
    </source>
</evidence>
<evidence type="ECO:0000256" key="3">
    <source>
        <dbReference type="SAM" id="MobiDB-lite"/>
    </source>
</evidence>
<feature type="compositionally biased region" description="Basic residues" evidence="3">
    <location>
        <begin position="41"/>
        <end position="50"/>
    </location>
</feature>
<dbReference type="InterPro" id="IPR013103">
    <property type="entry name" value="RVT_2"/>
</dbReference>
<dbReference type="GO" id="GO:0016787">
    <property type="term" value="F:hydrolase activity"/>
    <property type="evidence" value="ECO:0007669"/>
    <property type="project" value="UniProtKB-KW"/>
</dbReference>
<comment type="caution">
    <text evidence="6">The sequence shown here is derived from an EMBL/GenBank/DDBJ whole genome shotgun (WGS) entry which is preliminary data.</text>
</comment>
<keyword evidence="1" id="KW-0479">Metal-binding</keyword>
<feature type="domain" description="Reverse transcriptase Ty1/copia-type" evidence="4">
    <location>
        <begin position="345"/>
        <end position="459"/>
    </location>
</feature>
<name>A0A6L2JXV3_TANCI</name>
<dbReference type="AlphaFoldDB" id="A0A6L2JXV3"/>
<evidence type="ECO:0000259" key="4">
    <source>
        <dbReference type="Pfam" id="PF07727"/>
    </source>
</evidence>
<dbReference type="EMBL" id="BKCJ010001448">
    <property type="protein sequence ID" value="GEU41510.1"/>
    <property type="molecule type" value="Genomic_DNA"/>
</dbReference>
<dbReference type="InterPro" id="IPR036397">
    <property type="entry name" value="RNaseH_sf"/>
</dbReference>
<dbReference type="PANTHER" id="PTHR42648">
    <property type="entry name" value="TRANSPOSASE, PUTATIVE-RELATED"/>
    <property type="match status" value="1"/>
</dbReference>
<dbReference type="InterPro" id="IPR039537">
    <property type="entry name" value="Retrotran_Ty1/copia-like"/>
</dbReference>
<dbReference type="InterPro" id="IPR043502">
    <property type="entry name" value="DNA/RNA_pol_sf"/>
</dbReference>
<dbReference type="Pfam" id="PF07727">
    <property type="entry name" value="RVT_2"/>
    <property type="match status" value="2"/>
</dbReference>
<evidence type="ECO:0008006" key="7">
    <source>
        <dbReference type="Google" id="ProtNLM"/>
    </source>
</evidence>
<dbReference type="InterPro" id="IPR057670">
    <property type="entry name" value="SH3_retrovirus"/>
</dbReference>
<dbReference type="SUPFAM" id="SSF56672">
    <property type="entry name" value="DNA/RNA polymerases"/>
    <property type="match status" value="1"/>
</dbReference>
<keyword evidence="2" id="KW-0378">Hydrolase</keyword>
<evidence type="ECO:0000313" key="6">
    <source>
        <dbReference type="EMBL" id="GEU41510.1"/>
    </source>
</evidence>
<dbReference type="GO" id="GO:0046872">
    <property type="term" value="F:metal ion binding"/>
    <property type="evidence" value="ECO:0007669"/>
    <property type="project" value="UniProtKB-KW"/>
</dbReference>
<sequence length="760" mass="86736">MHSMGKTIAELHAMLKLHEKGIPKKAETPAVLAIQEGKIQKDKRKPRRAKGKDNGKNKLAYAPEPWIPLSPKRDNLEKDFVCHHCKEGLRRSKNLKHEAFSLYMGNGMRTAIEAIGSFDLISGLIIVLDNCHFAPTRDGILQPTHDESLEKCKSYISGKMAHKPFPHKVERAEDLLRLIHTDVCGPFRTMSREGARYSTTFTDDFNRYSYVYLMKYKHEDAFEIWHGKATKLSYLRVWDCEELVKRDMPEKLDHGSIKCIFVGYPRETMGYYFYYPPEDKLFVSRNAESTRIPQVPDRYGFYVDFEEHELGDLNELPNYKVALSDPKYDKWLEAMNMKMQSMTDNQVWILVELPLNGRTVGRKWLFKKKTDMDGNVHTFKAHLVVKGYTQTYDVNYEENFSPVADIRAIRILLAIAAFNDYEIWQMDVKTAFLNGRLSKDVYMVQLEGFVDPNHPNKVYSGSSDAFLILYVNDILLMGNNVTMLQEVKSWLSKCFSIKDVEEAAYILEIKIICNRSKQLIALSQSAYLEEILKKFRMKNSKKGYTPMIENLDYRKSQGAKTPSEQNPGEINWIVVKTVLKYLRNTKDMVIVYGVKPEAELKKSAKQSTNAMSSTKAEYIAAAEASMEAIWIRKFIDGLGDVVPSNKRLMEMLCDNEPAIAIAIAADPADPFTKPMMYDKHYEHAMVIGSGEGRGSEVGSFGSGLARKARKLARIADPTIIASVRTHGILWLVDLDACKLSVQGANSKASHWQLRRLGEIS</sequence>
<dbReference type="Pfam" id="PF25597">
    <property type="entry name" value="SH3_retrovirus"/>
    <property type="match status" value="1"/>
</dbReference>
<dbReference type="SUPFAM" id="SSF53098">
    <property type="entry name" value="Ribonuclease H-like"/>
    <property type="match status" value="1"/>
</dbReference>
<accession>A0A6L2JXV3</accession>
<feature type="domain" description="Reverse transcriptase Ty1/copia-type" evidence="4">
    <location>
        <begin position="460"/>
        <end position="548"/>
    </location>
</feature>
<reference evidence="6" key="1">
    <citation type="journal article" date="2019" name="Sci. Rep.">
        <title>Draft genome of Tanacetum cinerariifolium, the natural source of mosquito coil.</title>
        <authorList>
            <person name="Yamashiro T."/>
            <person name="Shiraishi A."/>
            <person name="Satake H."/>
            <person name="Nakayama K."/>
        </authorList>
    </citation>
    <scope>NUCLEOTIDE SEQUENCE</scope>
</reference>
<dbReference type="InterPro" id="IPR012337">
    <property type="entry name" value="RNaseH-like_sf"/>
</dbReference>
<dbReference type="GO" id="GO:0003676">
    <property type="term" value="F:nucleic acid binding"/>
    <property type="evidence" value="ECO:0007669"/>
    <property type="project" value="InterPro"/>
</dbReference>
<dbReference type="Gene3D" id="3.30.420.10">
    <property type="entry name" value="Ribonuclease H-like superfamily/Ribonuclease H"/>
    <property type="match status" value="1"/>
</dbReference>
<gene>
    <name evidence="6" type="ORF">Tci_013488</name>
</gene>
<proteinExistence type="predicted"/>
<feature type="domain" description="Retroviral polymerase SH3-like" evidence="5">
    <location>
        <begin position="246"/>
        <end position="287"/>
    </location>
</feature>
<feature type="region of interest" description="Disordered" evidence="3">
    <location>
        <begin position="33"/>
        <end position="57"/>
    </location>
</feature>
<dbReference type="PANTHER" id="PTHR42648:SF27">
    <property type="entry name" value="RNA-DIRECTED DNA POLYMERASE"/>
    <property type="match status" value="1"/>
</dbReference>
<organism evidence="6">
    <name type="scientific">Tanacetum cinerariifolium</name>
    <name type="common">Dalmatian daisy</name>
    <name type="synonym">Chrysanthemum cinerariifolium</name>
    <dbReference type="NCBI Taxonomy" id="118510"/>
    <lineage>
        <taxon>Eukaryota</taxon>
        <taxon>Viridiplantae</taxon>
        <taxon>Streptophyta</taxon>
        <taxon>Embryophyta</taxon>
        <taxon>Tracheophyta</taxon>
        <taxon>Spermatophyta</taxon>
        <taxon>Magnoliopsida</taxon>
        <taxon>eudicotyledons</taxon>
        <taxon>Gunneridae</taxon>
        <taxon>Pentapetalae</taxon>
        <taxon>asterids</taxon>
        <taxon>campanulids</taxon>
        <taxon>Asterales</taxon>
        <taxon>Asteraceae</taxon>
        <taxon>Asteroideae</taxon>
        <taxon>Anthemideae</taxon>
        <taxon>Anthemidinae</taxon>
        <taxon>Tanacetum</taxon>
    </lineage>
</organism>
<evidence type="ECO:0000256" key="1">
    <source>
        <dbReference type="ARBA" id="ARBA00022723"/>
    </source>
</evidence>
<protein>
    <recommendedName>
        <fullName evidence="7">Retrotransposon protein, putative, Ty1-copia subclass</fullName>
    </recommendedName>
</protein>
<evidence type="ECO:0000259" key="5">
    <source>
        <dbReference type="Pfam" id="PF25597"/>
    </source>
</evidence>